<dbReference type="GO" id="GO:0003700">
    <property type="term" value="F:DNA-binding transcription factor activity"/>
    <property type="evidence" value="ECO:0007669"/>
    <property type="project" value="InterPro"/>
</dbReference>
<dbReference type="PROSITE" id="PS50110">
    <property type="entry name" value="RESPONSE_REGULATORY"/>
    <property type="match status" value="1"/>
</dbReference>
<keyword evidence="2" id="KW-0238">DNA-binding</keyword>
<dbReference type="Pfam" id="PF00072">
    <property type="entry name" value="Response_reg"/>
    <property type="match status" value="1"/>
</dbReference>
<feature type="modified residue" description="4-aspartylphosphate" evidence="4">
    <location>
        <position position="55"/>
    </location>
</feature>
<dbReference type="SMART" id="SM00342">
    <property type="entry name" value="HTH_ARAC"/>
    <property type="match status" value="1"/>
</dbReference>
<dbReference type="SUPFAM" id="SSF46689">
    <property type="entry name" value="Homeodomain-like"/>
    <property type="match status" value="2"/>
</dbReference>
<dbReference type="InterPro" id="IPR001789">
    <property type="entry name" value="Sig_transdc_resp-reg_receiver"/>
</dbReference>
<keyword evidence="1" id="KW-0805">Transcription regulation</keyword>
<dbReference type="InterPro" id="IPR000160">
    <property type="entry name" value="GGDEF_dom"/>
</dbReference>
<evidence type="ECO:0000256" key="2">
    <source>
        <dbReference type="ARBA" id="ARBA00023125"/>
    </source>
</evidence>
<sequence length="545" mass="61075">MCKLLVVDDEHLERQAIQFLVHTRCPEIKVVGEADNGETAVQAAVQQRPDMVVMDIRMPGMNGLEAMAVICRRLPDVKVIILTAFDEFDYAREAVKLGAVEYLLKPVRPDELVRVLNKVADQVREEKRRQAETIALRRQLEQAIPYIQMSLVYDLMTGSIVSADEVRERAALCGVRLDAVATMVLDIDHFARLTRHDSELDKQLLKQQVYHTVCQAIGSSGLVMPFSSDSLVVIISVDSSLNSDQMTKAVITAAEVIRDKVSSALGLTVTIGVGRCYQNLKDAGRSYTEALAAVRQGFFVGTNRVIHIERLPNHVAGSVVYPFHIEKTILDKVRCGERHAAKTAICRLLDEIVAGSNSMVSVQASVLELLVVLSRAAVEGGASIEQLILLNFDSINALEKCRSPEAVQRWLLEAVDQYFDNMLENRSTVNRRVINKACEYISQNYRHNLTLEEVAQTVHLSPYYFSRLFKQETGKNFVEYLTAIRLEKAKKMLRDTQFSITRVAMEVGYHDASYFSRVFRQETGMTPNQYRTNTGKGNILSSGGN</sequence>
<evidence type="ECO:0000313" key="9">
    <source>
        <dbReference type="EMBL" id="SDF56223.1"/>
    </source>
</evidence>
<evidence type="ECO:0000256" key="4">
    <source>
        <dbReference type="PROSITE-ProRule" id="PRU00169"/>
    </source>
</evidence>
<dbReference type="Gene3D" id="1.10.10.60">
    <property type="entry name" value="Homeodomain-like"/>
    <property type="match status" value="2"/>
</dbReference>
<dbReference type="PROSITE" id="PS50887">
    <property type="entry name" value="GGDEF"/>
    <property type="match status" value="1"/>
</dbReference>
<dbReference type="GO" id="GO:0043565">
    <property type="term" value="F:sequence-specific DNA binding"/>
    <property type="evidence" value="ECO:0007669"/>
    <property type="project" value="InterPro"/>
</dbReference>
<name>A0A1G7M3I1_9FIRM</name>
<dbReference type="RefSeq" id="WP_093690442.1">
    <property type="nucleotide sequence ID" value="NZ_FNBU01000015.1"/>
</dbReference>
<dbReference type="GO" id="GO:0000160">
    <property type="term" value="P:phosphorelay signal transduction system"/>
    <property type="evidence" value="ECO:0007669"/>
    <property type="project" value="InterPro"/>
</dbReference>
<keyword evidence="10" id="KW-1185">Reference proteome</keyword>
<gene>
    <name evidence="9" type="ORF">SAMN05660235_01990</name>
</gene>
<keyword evidence="3" id="KW-0804">Transcription</keyword>
<dbReference type="InterPro" id="IPR018060">
    <property type="entry name" value="HTH_AraC"/>
</dbReference>
<feature type="domain" description="GGDEF" evidence="8">
    <location>
        <begin position="178"/>
        <end position="310"/>
    </location>
</feature>
<evidence type="ECO:0000259" key="7">
    <source>
        <dbReference type="PROSITE" id="PS50110"/>
    </source>
</evidence>
<dbReference type="Gene3D" id="3.40.50.2300">
    <property type="match status" value="1"/>
</dbReference>
<feature type="domain" description="HTH araC/xylS-type" evidence="6">
    <location>
        <begin position="435"/>
        <end position="533"/>
    </location>
</feature>
<dbReference type="PANTHER" id="PTHR43280">
    <property type="entry name" value="ARAC-FAMILY TRANSCRIPTIONAL REGULATOR"/>
    <property type="match status" value="1"/>
</dbReference>
<proteinExistence type="predicted"/>
<accession>A0A1G7M3I1</accession>
<dbReference type="InterPro" id="IPR018062">
    <property type="entry name" value="HTH_AraC-typ_CS"/>
</dbReference>
<dbReference type="Pfam" id="PF12833">
    <property type="entry name" value="HTH_18"/>
    <property type="match status" value="1"/>
</dbReference>
<reference evidence="10" key="1">
    <citation type="submission" date="2016-10" db="EMBL/GenBank/DDBJ databases">
        <authorList>
            <person name="Varghese N."/>
            <person name="Submissions S."/>
        </authorList>
    </citation>
    <scope>NUCLEOTIDE SEQUENCE [LARGE SCALE GENOMIC DNA]</scope>
    <source>
        <strain evidence="10">DSM 23256</strain>
    </source>
</reference>
<keyword evidence="4" id="KW-0597">Phosphoprotein</keyword>
<dbReference type="OrthoDB" id="324626at2"/>
<dbReference type="InterPro" id="IPR020449">
    <property type="entry name" value="Tscrpt_reg_AraC-type_HTH"/>
</dbReference>
<dbReference type="Proteomes" id="UP000243333">
    <property type="component" value="Unassembled WGS sequence"/>
</dbReference>
<dbReference type="SMART" id="SM00448">
    <property type="entry name" value="REC"/>
    <property type="match status" value="1"/>
</dbReference>
<dbReference type="CDD" id="cd17536">
    <property type="entry name" value="REC_YesN-like"/>
    <property type="match status" value="1"/>
</dbReference>
<protein>
    <submittedName>
        <fullName evidence="9">Two-component system, response regulator YesN</fullName>
    </submittedName>
</protein>
<dbReference type="AlphaFoldDB" id="A0A1G7M3I1"/>
<dbReference type="SUPFAM" id="SSF52172">
    <property type="entry name" value="CheY-like"/>
    <property type="match status" value="1"/>
</dbReference>
<dbReference type="EMBL" id="FNBU01000015">
    <property type="protein sequence ID" value="SDF56223.1"/>
    <property type="molecule type" value="Genomic_DNA"/>
</dbReference>
<evidence type="ECO:0000256" key="1">
    <source>
        <dbReference type="ARBA" id="ARBA00023015"/>
    </source>
</evidence>
<evidence type="ECO:0000313" key="10">
    <source>
        <dbReference type="Proteomes" id="UP000243333"/>
    </source>
</evidence>
<feature type="domain" description="Response regulatory" evidence="7">
    <location>
        <begin position="3"/>
        <end position="120"/>
    </location>
</feature>
<dbReference type="PANTHER" id="PTHR43280:SF2">
    <property type="entry name" value="HTH-TYPE TRANSCRIPTIONAL REGULATOR EXSA"/>
    <property type="match status" value="1"/>
</dbReference>
<dbReference type="PROSITE" id="PS00041">
    <property type="entry name" value="HTH_ARAC_FAMILY_1"/>
    <property type="match status" value="1"/>
</dbReference>
<dbReference type="Pfam" id="PF17853">
    <property type="entry name" value="GGDEF_2"/>
    <property type="match status" value="1"/>
</dbReference>
<organism evidence="9 10">
    <name type="scientific">Sporolituus thermophilus DSM 23256</name>
    <dbReference type="NCBI Taxonomy" id="1123285"/>
    <lineage>
        <taxon>Bacteria</taxon>
        <taxon>Bacillati</taxon>
        <taxon>Bacillota</taxon>
        <taxon>Negativicutes</taxon>
        <taxon>Selenomonadales</taxon>
        <taxon>Sporomusaceae</taxon>
        <taxon>Sporolituus</taxon>
    </lineage>
</organism>
<evidence type="ECO:0000256" key="5">
    <source>
        <dbReference type="SAM" id="MobiDB-lite"/>
    </source>
</evidence>
<feature type="region of interest" description="Disordered" evidence="5">
    <location>
        <begin position="526"/>
        <end position="545"/>
    </location>
</feature>
<dbReference type="PRINTS" id="PR00032">
    <property type="entry name" value="HTHARAC"/>
</dbReference>
<evidence type="ECO:0000259" key="8">
    <source>
        <dbReference type="PROSITE" id="PS50887"/>
    </source>
</evidence>
<dbReference type="InterPro" id="IPR011006">
    <property type="entry name" value="CheY-like_superfamily"/>
</dbReference>
<dbReference type="InterPro" id="IPR009057">
    <property type="entry name" value="Homeodomain-like_sf"/>
</dbReference>
<dbReference type="STRING" id="1123285.SAMN05660235_01990"/>
<evidence type="ECO:0000259" key="6">
    <source>
        <dbReference type="PROSITE" id="PS01124"/>
    </source>
</evidence>
<evidence type="ECO:0000256" key="3">
    <source>
        <dbReference type="ARBA" id="ARBA00023163"/>
    </source>
</evidence>
<dbReference type="PROSITE" id="PS01124">
    <property type="entry name" value="HTH_ARAC_FAMILY_2"/>
    <property type="match status" value="1"/>
</dbReference>
<dbReference type="InterPro" id="IPR041522">
    <property type="entry name" value="CdaR_GGDEF"/>
</dbReference>